<protein>
    <submittedName>
        <fullName evidence="4">Recombinase</fullName>
    </submittedName>
</protein>
<dbReference type="AlphaFoldDB" id="A0A174F012"/>
<proteinExistence type="predicted"/>
<sequence length="295" mass="34342">MQRHIPFGYCIKNGMIEKDERAEIVLRLFLDYLAGASINALARQLSREKVPTASNRTNWTHSSVSKILQNEKYMGDKIFPAIVSQELFQMVEERRIAINEKRGGAGTTRVIIYPFNRKIQCGECGTYYSRNKRSGRYLCQCRAQMNHYNGICPQIPLTEVQLKNSFHQLLQRLMREHRLYEKHTPMQNLNQSEELHEIQMQIKMLKESNADPERILQLLYRRTSEQYHLLKAADTAELTAHVDTAVKRALADGYKEFDDEIFQEVVRKILVYKDKRLVFQLANGVEVEQTLCEGG</sequence>
<dbReference type="InterPro" id="IPR011109">
    <property type="entry name" value="DNA_bind_recombinase_dom"/>
</dbReference>
<dbReference type="EMBL" id="CYZE01000006">
    <property type="protein sequence ID" value="CUO42119.1"/>
    <property type="molecule type" value="Genomic_DNA"/>
</dbReference>
<evidence type="ECO:0000313" key="5">
    <source>
        <dbReference type="Proteomes" id="UP000095651"/>
    </source>
</evidence>
<keyword evidence="2" id="KW-0233">DNA recombination</keyword>
<dbReference type="PANTHER" id="PTHR30461:SF2">
    <property type="entry name" value="SERINE RECOMBINASE PINE-RELATED"/>
    <property type="match status" value="1"/>
</dbReference>
<name>A0A174F012_9FIRM</name>
<accession>A0A174F012</accession>
<dbReference type="Pfam" id="PF07508">
    <property type="entry name" value="Recombinase"/>
    <property type="match status" value="1"/>
</dbReference>
<evidence type="ECO:0000259" key="3">
    <source>
        <dbReference type="PROSITE" id="PS51737"/>
    </source>
</evidence>
<gene>
    <name evidence="4" type="ORF">ERS852407_02762</name>
</gene>
<dbReference type="RefSeq" id="WP_055655906.1">
    <property type="nucleotide sequence ID" value="NZ_CABIXC010000006.1"/>
</dbReference>
<dbReference type="GO" id="GO:0003677">
    <property type="term" value="F:DNA binding"/>
    <property type="evidence" value="ECO:0007669"/>
    <property type="project" value="UniProtKB-KW"/>
</dbReference>
<keyword evidence="1" id="KW-0238">DNA-binding</keyword>
<dbReference type="Gene3D" id="3.90.1750.20">
    <property type="entry name" value="Putative Large Serine Recombinase, Chain B, Domain 2"/>
    <property type="match status" value="1"/>
</dbReference>
<evidence type="ECO:0000256" key="2">
    <source>
        <dbReference type="ARBA" id="ARBA00023172"/>
    </source>
</evidence>
<evidence type="ECO:0000313" key="4">
    <source>
        <dbReference type="EMBL" id="CUO42119.1"/>
    </source>
</evidence>
<reference evidence="4 5" key="1">
    <citation type="submission" date="2015-09" db="EMBL/GenBank/DDBJ databases">
        <authorList>
            <consortium name="Pathogen Informatics"/>
        </authorList>
    </citation>
    <scope>NUCLEOTIDE SEQUENCE [LARGE SCALE GENOMIC DNA]</scope>
    <source>
        <strain evidence="4 5">2789STDY5608850</strain>
    </source>
</reference>
<dbReference type="PROSITE" id="PS51737">
    <property type="entry name" value="RECOMBINASE_DNA_BIND"/>
    <property type="match status" value="1"/>
</dbReference>
<dbReference type="Proteomes" id="UP000095651">
    <property type="component" value="Unassembled WGS sequence"/>
</dbReference>
<organism evidence="4 5">
    <name type="scientific">Hungatella hathewayi</name>
    <dbReference type="NCBI Taxonomy" id="154046"/>
    <lineage>
        <taxon>Bacteria</taxon>
        <taxon>Bacillati</taxon>
        <taxon>Bacillota</taxon>
        <taxon>Clostridia</taxon>
        <taxon>Lachnospirales</taxon>
        <taxon>Lachnospiraceae</taxon>
        <taxon>Hungatella</taxon>
    </lineage>
</organism>
<evidence type="ECO:0000256" key="1">
    <source>
        <dbReference type="ARBA" id="ARBA00023125"/>
    </source>
</evidence>
<feature type="domain" description="Recombinase" evidence="3">
    <location>
        <begin position="6"/>
        <end position="103"/>
    </location>
</feature>
<dbReference type="InterPro" id="IPR038109">
    <property type="entry name" value="DNA_bind_recomb_sf"/>
</dbReference>
<dbReference type="GO" id="GO:0000150">
    <property type="term" value="F:DNA strand exchange activity"/>
    <property type="evidence" value="ECO:0007669"/>
    <property type="project" value="InterPro"/>
</dbReference>
<dbReference type="InterPro" id="IPR050639">
    <property type="entry name" value="SSR_resolvase"/>
</dbReference>
<dbReference type="PANTHER" id="PTHR30461">
    <property type="entry name" value="DNA-INVERTASE FROM LAMBDOID PROPHAGE"/>
    <property type="match status" value="1"/>
</dbReference>